<protein>
    <submittedName>
        <fullName evidence="1">Uncharacterized protein</fullName>
    </submittedName>
</protein>
<keyword evidence="2" id="KW-1185">Reference proteome</keyword>
<name>A0A4Z2E7I7_9TELE</name>
<gene>
    <name evidence="1" type="ORF">EYF80_065125</name>
</gene>
<comment type="caution">
    <text evidence="1">The sequence shown here is derived from an EMBL/GenBank/DDBJ whole genome shotgun (WGS) entry which is preliminary data.</text>
</comment>
<dbReference type="AlphaFoldDB" id="A0A4Z2E7I7"/>
<organism evidence="1 2">
    <name type="scientific">Liparis tanakae</name>
    <name type="common">Tanaka's snailfish</name>
    <dbReference type="NCBI Taxonomy" id="230148"/>
    <lineage>
        <taxon>Eukaryota</taxon>
        <taxon>Metazoa</taxon>
        <taxon>Chordata</taxon>
        <taxon>Craniata</taxon>
        <taxon>Vertebrata</taxon>
        <taxon>Euteleostomi</taxon>
        <taxon>Actinopterygii</taxon>
        <taxon>Neopterygii</taxon>
        <taxon>Teleostei</taxon>
        <taxon>Neoteleostei</taxon>
        <taxon>Acanthomorphata</taxon>
        <taxon>Eupercaria</taxon>
        <taxon>Perciformes</taxon>
        <taxon>Cottioidei</taxon>
        <taxon>Cottales</taxon>
        <taxon>Liparidae</taxon>
        <taxon>Liparis</taxon>
    </lineage>
</organism>
<dbReference type="EMBL" id="SRLO01014399">
    <property type="protein sequence ID" value="TNN24749.1"/>
    <property type="molecule type" value="Genomic_DNA"/>
</dbReference>
<evidence type="ECO:0000313" key="2">
    <source>
        <dbReference type="Proteomes" id="UP000314294"/>
    </source>
</evidence>
<proteinExistence type="predicted"/>
<dbReference type="Proteomes" id="UP000314294">
    <property type="component" value="Unassembled WGS sequence"/>
</dbReference>
<reference evidence="1 2" key="1">
    <citation type="submission" date="2019-03" db="EMBL/GenBank/DDBJ databases">
        <title>First draft genome of Liparis tanakae, snailfish: a comprehensive survey of snailfish specific genes.</title>
        <authorList>
            <person name="Kim W."/>
            <person name="Song I."/>
            <person name="Jeong J.-H."/>
            <person name="Kim D."/>
            <person name="Kim S."/>
            <person name="Ryu S."/>
            <person name="Song J.Y."/>
            <person name="Lee S.K."/>
        </authorList>
    </citation>
    <scope>NUCLEOTIDE SEQUENCE [LARGE SCALE GENOMIC DNA]</scope>
    <source>
        <tissue evidence="1">Muscle</tissue>
    </source>
</reference>
<evidence type="ECO:0000313" key="1">
    <source>
        <dbReference type="EMBL" id="TNN24749.1"/>
    </source>
</evidence>
<sequence>MNRNRGQGRSPGSHCTCKQAHLEVHVLQRTAREENKGQGHDPSRGAWRGAWLTSCSRSACSTAFSTVFLDVSCASPPSRNSSRMKYAFSKLNMMSSSHTCCVTNNRAAGECRDARFSQ</sequence>
<accession>A0A4Z2E7I7</accession>